<sequence length="171" mass="19428">MTIYVEKTSPEEQRRKPPAGIEGWGADLDPQARPAYPKERTPPRFINKHWDDLEHQKATVKVFHSTERPGLTPVFGTAQPPSGVSGMIRGAAFRWSENDLRHWLMLLFADRVNVVEGIIDDLVHGHVPNVFREMGGPAEWRYNRAGFYKKAAIAAGVVGVLLYMNARRKRR</sequence>
<keyword evidence="3" id="KW-1185">Reference proteome</keyword>
<dbReference type="EMBL" id="JACORT010000005">
    <property type="protein sequence ID" value="MBC5784085.1"/>
    <property type="molecule type" value="Genomic_DNA"/>
</dbReference>
<evidence type="ECO:0000313" key="2">
    <source>
        <dbReference type="EMBL" id="MBC5784085.1"/>
    </source>
</evidence>
<accession>A0A923MRE0</accession>
<organism evidence="2 3">
    <name type="scientific">Ramlibacter cellulosilyticus</name>
    <dbReference type="NCBI Taxonomy" id="2764187"/>
    <lineage>
        <taxon>Bacteria</taxon>
        <taxon>Pseudomonadati</taxon>
        <taxon>Pseudomonadota</taxon>
        <taxon>Betaproteobacteria</taxon>
        <taxon>Burkholderiales</taxon>
        <taxon>Comamonadaceae</taxon>
        <taxon>Ramlibacter</taxon>
    </lineage>
</organism>
<reference evidence="2" key="1">
    <citation type="submission" date="2020-08" db="EMBL/GenBank/DDBJ databases">
        <title>Ramlibacter sp. USB13 16S ribosomal RNA gene genome sequencing and assembly.</title>
        <authorList>
            <person name="Kang M."/>
        </authorList>
    </citation>
    <scope>NUCLEOTIDE SEQUENCE</scope>
    <source>
        <strain evidence="2">USB13</strain>
    </source>
</reference>
<dbReference type="AlphaFoldDB" id="A0A923MRE0"/>
<gene>
    <name evidence="2" type="ORF">H8N03_14125</name>
</gene>
<evidence type="ECO:0000313" key="3">
    <source>
        <dbReference type="Proteomes" id="UP000608513"/>
    </source>
</evidence>
<dbReference type="Proteomes" id="UP000608513">
    <property type="component" value="Unassembled WGS sequence"/>
</dbReference>
<protein>
    <submittedName>
        <fullName evidence="2">Uncharacterized protein</fullName>
    </submittedName>
</protein>
<evidence type="ECO:0000256" key="1">
    <source>
        <dbReference type="SAM" id="MobiDB-lite"/>
    </source>
</evidence>
<comment type="caution">
    <text evidence="2">The sequence shown here is derived from an EMBL/GenBank/DDBJ whole genome shotgun (WGS) entry which is preliminary data.</text>
</comment>
<name>A0A923MRE0_9BURK</name>
<proteinExistence type="predicted"/>
<feature type="region of interest" description="Disordered" evidence="1">
    <location>
        <begin position="1"/>
        <end position="41"/>
    </location>
</feature>